<dbReference type="EMBL" id="CP001134">
    <property type="protein sequence ID" value="ACH64740.1"/>
    <property type="molecule type" value="Genomic_DNA"/>
</dbReference>
<evidence type="ECO:0000313" key="3">
    <source>
        <dbReference type="EMBL" id="ACH64740.1"/>
    </source>
</evidence>
<organism evidence="3 4">
    <name type="scientific">Aliivibrio fischeri (strain MJ11)</name>
    <name type="common">Vibrio fischeri</name>
    <dbReference type="NCBI Taxonomy" id="388396"/>
    <lineage>
        <taxon>Bacteria</taxon>
        <taxon>Pseudomonadati</taxon>
        <taxon>Pseudomonadota</taxon>
        <taxon>Gammaproteobacteria</taxon>
        <taxon>Vibrionales</taxon>
        <taxon>Vibrionaceae</taxon>
        <taxon>Aliivibrio</taxon>
    </lineage>
</organism>
<evidence type="ECO:0000256" key="1">
    <source>
        <dbReference type="SAM" id="MobiDB-lite"/>
    </source>
</evidence>
<keyword evidence="3" id="KW-0614">Plasmid</keyword>
<reference evidence="3 4" key="2">
    <citation type="journal article" date="2009" name="Nature">
        <title>A single regulatory gene is sufficient to alter bacterial host range.</title>
        <authorList>
            <person name="Mandel M.J."/>
            <person name="Wollenberg M.S."/>
            <person name="Stabb E.V."/>
            <person name="Visick K.L."/>
            <person name="Ruby E.G."/>
        </authorList>
    </citation>
    <scope>NUCLEOTIDE SEQUENCE [LARGE SCALE GENOMIC DNA]</scope>
    <source>
        <strain evidence="3 4">MJ11</strain>
        <plasmid evidence="4">Plasmid pMJ100</plasmid>
    </source>
</reference>
<evidence type="ECO:0000313" key="4">
    <source>
        <dbReference type="Proteomes" id="UP000001857"/>
    </source>
</evidence>
<evidence type="ECO:0000256" key="2">
    <source>
        <dbReference type="SAM" id="SignalP"/>
    </source>
</evidence>
<dbReference type="InterPro" id="IPR020008">
    <property type="entry name" value="GlyGly_CTERM"/>
</dbReference>
<dbReference type="AlphaFoldDB" id="B5EWD8"/>
<feature type="chain" id="PRO_5002832928" evidence="2">
    <location>
        <begin position="22"/>
        <end position="405"/>
    </location>
</feature>
<accession>B5EWD8</accession>
<keyword evidence="2" id="KW-0732">Signal</keyword>
<dbReference type="NCBIfam" id="TIGR03501">
    <property type="entry name" value="GlyGly_CTERM"/>
    <property type="match status" value="1"/>
</dbReference>
<geneLocation type="plasmid" evidence="3 4">
    <name>pMJ100</name>
</geneLocation>
<dbReference type="KEGG" id="vfm:VFMJ11_B0195"/>
<dbReference type="SUPFAM" id="SSF55486">
    <property type="entry name" value="Metalloproteases ('zincins'), catalytic domain"/>
    <property type="match status" value="1"/>
</dbReference>
<feature type="signal peptide" evidence="2">
    <location>
        <begin position="1"/>
        <end position="21"/>
    </location>
</feature>
<dbReference type="HOGENOM" id="CLU_662133_0_0_6"/>
<gene>
    <name evidence="3" type="ordered locus">VFMJ11_B0195</name>
</gene>
<reference evidence="4" key="1">
    <citation type="submission" date="2008-08" db="EMBL/GenBank/DDBJ databases">
        <title>Complete sequence of Vibrio fischeri strain MJ11.</title>
        <authorList>
            <person name="Mandel M.J."/>
            <person name="Stabb E.V."/>
            <person name="Ruby E.G."/>
            <person name="Ferriera S."/>
            <person name="Johnson J."/>
            <person name="Kravitz S."/>
            <person name="Beeson K."/>
            <person name="Sutton G."/>
            <person name="Rogers Y.-H."/>
            <person name="Friedman R."/>
            <person name="Frazier M."/>
            <person name="Venter J.C."/>
        </authorList>
    </citation>
    <scope>NUCLEOTIDE SEQUENCE [LARGE SCALE GENOMIC DNA]</scope>
    <source>
        <strain evidence="4">MJ11</strain>
        <plasmid evidence="4">Plasmid pMJ100</plasmid>
    </source>
</reference>
<proteinExistence type="predicted"/>
<dbReference type="RefSeq" id="WP_012534523.1">
    <property type="nucleotide sequence ID" value="NC_011185.1"/>
</dbReference>
<sequence>MQLSTKTLLALSLAHSLSANAATVELSLFYPEPYELDSSVSLSSEVVGFYRSIEVANDLFTRKGVNLELKPTHVASVSSWTGSENVQTGRSDMDNGATEVETDVGDMAVGLFLPKGSTIGYGENINSSNYTWYPNVTAKIGVAINRTLGTGGNNSYPFVLAHEVLHSIGAMHDQAAAVRFNDDSLGREDGFPGLCESGYGSLMTATMYNIPFEKMSLSGASDCNGNPSANMVGFTNHYAPLASEFEVGARNNQSVRLTVTENINDQTFDFVAQRNNTATAESMTLYIAGGTVHNGSNSLAPQTIEFQAGQGNSETIKVDFTTLHPIFDASHQQINSTYAVVVGQNEVQNALIDVAALSTQWEPTITPDTGTPNPDNGGGGDSGGSTSLFALLMMLCFGYIRKKHC</sequence>
<name>B5EWD8_ALIFM</name>
<feature type="region of interest" description="Disordered" evidence="1">
    <location>
        <begin position="363"/>
        <end position="382"/>
    </location>
</feature>
<dbReference type="Proteomes" id="UP000001857">
    <property type="component" value="Plasmid pMJ100"/>
</dbReference>
<protein>
    <submittedName>
        <fullName evidence="3">Gammaproteobacterial enzyme C-transmembrane domain protein</fullName>
    </submittedName>
</protein>